<evidence type="ECO:0000313" key="3">
    <source>
        <dbReference type="EMBL" id="WBL77691.1"/>
    </source>
</evidence>
<dbReference type="InterPro" id="IPR027939">
    <property type="entry name" value="NMT1/THI5"/>
</dbReference>
<keyword evidence="4" id="KW-1185">Reference proteome</keyword>
<proteinExistence type="predicted"/>
<dbReference type="RefSeq" id="WP_270162981.1">
    <property type="nucleotide sequence ID" value="NZ_CP089391.1"/>
</dbReference>
<name>A0ABY7MGZ7_9BRAD</name>
<feature type="signal peptide" evidence="1">
    <location>
        <begin position="1"/>
        <end position="32"/>
    </location>
</feature>
<feature type="chain" id="PRO_5046998382" evidence="1">
    <location>
        <begin position="33"/>
        <end position="333"/>
    </location>
</feature>
<evidence type="ECO:0000259" key="2">
    <source>
        <dbReference type="Pfam" id="PF09084"/>
    </source>
</evidence>
<dbReference type="EMBL" id="CP089391">
    <property type="protein sequence ID" value="WBL77691.1"/>
    <property type="molecule type" value="Genomic_DNA"/>
</dbReference>
<keyword evidence="1" id="KW-0732">Signal</keyword>
<dbReference type="SUPFAM" id="SSF53850">
    <property type="entry name" value="Periplasmic binding protein-like II"/>
    <property type="match status" value="1"/>
</dbReference>
<organism evidence="3 4">
    <name type="scientific">Bradyrhizobium xenonodulans</name>
    <dbReference type="NCBI Taxonomy" id="2736875"/>
    <lineage>
        <taxon>Bacteria</taxon>
        <taxon>Pseudomonadati</taxon>
        <taxon>Pseudomonadota</taxon>
        <taxon>Alphaproteobacteria</taxon>
        <taxon>Hyphomicrobiales</taxon>
        <taxon>Nitrobacteraceae</taxon>
        <taxon>Bradyrhizobium</taxon>
    </lineage>
</organism>
<dbReference type="Gene3D" id="3.40.190.10">
    <property type="entry name" value="Periplasmic binding protein-like II"/>
    <property type="match status" value="2"/>
</dbReference>
<dbReference type="PANTHER" id="PTHR31528:SF15">
    <property type="entry name" value="RIBOFLAVIN-BINDING PROTEIN RIBY"/>
    <property type="match status" value="1"/>
</dbReference>
<dbReference type="PANTHER" id="PTHR31528">
    <property type="entry name" value="4-AMINO-5-HYDROXYMETHYL-2-METHYLPYRIMIDINE PHOSPHATE SYNTHASE THI11-RELATED"/>
    <property type="match status" value="1"/>
</dbReference>
<evidence type="ECO:0000256" key="1">
    <source>
        <dbReference type="SAM" id="SignalP"/>
    </source>
</evidence>
<evidence type="ECO:0000313" key="4">
    <source>
        <dbReference type="Proteomes" id="UP001179614"/>
    </source>
</evidence>
<dbReference type="InterPro" id="IPR015168">
    <property type="entry name" value="SsuA/THI5"/>
</dbReference>
<protein>
    <submittedName>
        <fullName evidence="3">ABC transporter substrate-binding protein</fullName>
    </submittedName>
</protein>
<sequence>MTARYCKTASHSIALTVMALFAAIVCSSAALAADDVRVRFSWKLKGEYGHLYLAQDRGFYAAKNLAVRMGEGAGSQAALGALVQGQEDVVIMPGIFAASAIQKGMPIKIIALYHPKTPVVMISHPGNPILKPQDLEGKIVAHAVGETGTSYLGTFCAVNKIDCTKIKKVQMDAQSRVPQFLQNQVDAVSIYRTSDLPVLEQRTGIKFPILDLAQYGLVVPGLAAVTSDSAIEKKPDVLKRYLAAVGEGIEATRRDPRAAANAIAKVWQVGPSVDVIEAQVRATIDAMVPEEGKPIGWVDAKLIEQAIELLKTEQAIDHPKPTASFFTNELLAY</sequence>
<accession>A0ABY7MGZ7</accession>
<feature type="domain" description="SsuA/THI5-like" evidence="2">
    <location>
        <begin position="50"/>
        <end position="259"/>
    </location>
</feature>
<dbReference type="Proteomes" id="UP001179614">
    <property type="component" value="Chromosome"/>
</dbReference>
<reference evidence="3" key="1">
    <citation type="submission" date="2021-12" db="EMBL/GenBank/DDBJ databases">
        <title>Bradyrhizobium xenonodulans sp. nov.</title>
        <authorList>
            <person name="Claassens R."/>
            <person name="Venter S.N."/>
            <person name="Beukes C.W."/>
            <person name="Stepkowski T."/>
            <person name="Steenkamp E.T."/>
        </authorList>
    </citation>
    <scope>NUCLEOTIDE SEQUENCE</scope>
    <source>
        <strain evidence="3">14AB</strain>
    </source>
</reference>
<dbReference type="Pfam" id="PF09084">
    <property type="entry name" value="NMT1"/>
    <property type="match status" value="1"/>
</dbReference>
<gene>
    <name evidence="3" type="ORF">I3J27_32505</name>
</gene>